<dbReference type="GO" id="GO:0009236">
    <property type="term" value="P:cobalamin biosynthetic process"/>
    <property type="evidence" value="ECO:0007669"/>
    <property type="project" value="UniProtKB-UniPathway"/>
</dbReference>
<dbReference type="GO" id="GO:0016779">
    <property type="term" value="F:nucleotidyltransferase activity"/>
    <property type="evidence" value="ECO:0007669"/>
    <property type="project" value="UniProtKB-KW"/>
</dbReference>
<evidence type="ECO:0000313" key="1">
    <source>
        <dbReference type="EMBL" id="SDB20249.1"/>
    </source>
</evidence>
<keyword evidence="1" id="KW-0548">Nucleotidyltransferase</keyword>
<dbReference type="AlphaFoldDB" id="A0A1G6BI55"/>
<dbReference type="RefSeq" id="WP_090173781.1">
    <property type="nucleotide sequence ID" value="NZ_FMXR01000010.1"/>
</dbReference>
<dbReference type="InterPro" id="IPR027417">
    <property type="entry name" value="P-loop_NTPase"/>
</dbReference>
<protein>
    <submittedName>
        <fullName evidence="1">Adenosylcobinamide kinase /adenosylcobinamide-phosphate guanylyltransferase</fullName>
    </submittedName>
</protein>
<keyword evidence="1" id="KW-0418">Kinase</keyword>
<dbReference type="UniPathway" id="UPA00148">
    <property type="reaction ID" value="UER00236"/>
</dbReference>
<dbReference type="GO" id="GO:0000166">
    <property type="term" value="F:nucleotide binding"/>
    <property type="evidence" value="ECO:0007669"/>
    <property type="project" value="InterPro"/>
</dbReference>
<accession>A0A1G6BI55</accession>
<keyword evidence="1" id="KW-0808">Transferase</keyword>
<dbReference type="InterPro" id="IPR003203">
    <property type="entry name" value="CobU/CobP"/>
</dbReference>
<dbReference type="SUPFAM" id="SSF52540">
    <property type="entry name" value="P-loop containing nucleoside triphosphate hydrolases"/>
    <property type="match status" value="1"/>
</dbReference>
<dbReference type="Proteomes" id="UP000199228">
    <property type="component" value="Unassembled WGS sequence"/>
</dbReference>
<dbReference type="EMBL" id="FMXR01000010">
    <property type="protein sequence ID" value="SDB20249.1"/>
    <property type="molecule type" value="Genomic_DNA"/>
</dbReference>
<dbReference type="GO" id="GO:0043752">
    <property type="term" value="F:adenosylcobinamide kinase activity"/>
    <property type="evidence" value="ECO:0007669"/>
    <property type="project" value="InterPro"/>
</dbReference>
<proteinExistence type="predicted"/>
<gene>
    <name evidence="1" type="ORF">SAMN02910417_01541</name>
</gene>
<evidence type="ECO:0000313" key="2">
    <source>
        <dbReference type="Proteomes" id="UP000199228"/>
    </source>
</evidence>
<dbReference type="STRING" id="1732.SAMN02910417_01541"/>
<organism evidence="1 2">
    <name type="scientific">Eubacterium oxidoreducens</name>
    <dbReference type="NCBI Taxonomy" id="1732"/>
    <lineage>
        <taxon>Bacteria</taxon>
        <taxon>Bacillati</taxon>
        <taxon>Bacillota</taxon>
        <taxon>Clostridia</taxon>
        <taxon>Eubacteriales</taxon>
        <taxon>Eubacteriaceae</taxon>
        <taxon>Eubacterium</taxon>
    </lineage>
</organism>
<dbReference type="Gene3D" id="3.40.50.300">
    <property type="entry name" value="P-loop containing nucleotide triphosphate hydrolases"/>
    <property type="match status" value="1"/>
</dbReference>
<keyword evidence="2" id="KW-1185">Reference proteome</keyword>
<dbReference type="OrthoDB" id="1766664at2"/>
<name>A0A1G6BI55_EUBOX</name>
<sequence length="109" mass="12410">MILIVGGAFQGKEALARKMCPDTSQIYLNMQDVILEWMKEGKDPYLEADVFMNTHPDSVITLEEMGSGIIPMDAFEREYREVCGRIGCRWAMRATAVYRVIMGVAMRIK</sequence>
<reference evidence="1 2" key="1">
    <citation type="submission" date="2016-10" db="EMBL/GenBank/DDBJ databases">
        <authorList>
            <person name="de Groot N.N."/>
        </authorList>
    </citation>
    <scope>NUCLEOTIDE SEQUENCE [LARGE SCALE GENOMIC DNA]</scope>
    <source>
        <strain evidence="1 2">DSM 3217</strain>
    </source>
</reference>
<dbReference type="Pfam" id="PF02283">
    <property type="entry name" value="CobU"/>
    <property type="match status" value="1"/>
</dbReference>